<dbReference type="Gene3D" id="3.40.50.1820">
    <property type="entry name" value="alpha/beta hydrolase"/>
    <property type="match status" value="1"/>
</dbReference>
<organism evidence="1 2">
    <name type="scientific">Candidatus Nitrososphaera evergladensis SR1</name>
    <dbReference type="NCBI Taxonomy" id="1459636"/>
    <lineage>
        <taxon>Archaea</taxon>
        <taxon>Nitrososphaerota</taxon>
        <taxon>Nitrososphaeria</taxon>
        <taxon>Nitrososphaerales</taxon>
        <taxon>Nitrososphaeraceae</taxon>
        <taxon>Nitrososphaera</taxon>
    </lineage>
</organism>
<dbReference type="InterPro" id="IPR029058">
    <property type="entry name" value="AB_hydrolase_fold"/>
</dbReference>
<proteinExistence type="predicted"/>
<dbReference type="Proteomes" id="UP000028194">
    <property type="component" value="Chromosome"/>
</dbReference>
<gene>
    <name evidence="1" type="ORF">NTE_00319</name>
</gene>
<dbReference type="EMBL" id="CP007174">
    <property type="protein sequence ID" value="AIF82401.1"/>
    <property type="molecule type" value="Genomic_DNA"/>
</dbReference>
<evidence type="ECO:0000313" key="1">
    <source>
        <dbReference type="EMBL" id="AIF82401.1"/>
    </source>
</evidence>
<dbReference type="AlphaFoldDB" id="A0A075MLN8"/>
<dbReference type="KEGG" id="nev:NTE_00319"/>
<accession>A0A075MLN8</accession>
<dbReference type="HOGENOM" id="CLU_2203998_0_0_2"/>
<protein>
    <submittedName>
        <fullName evidence="1">Uncharacterized protein</fullName>
    </submittedName>
</protein>
<evidence type="ECO:0000313" key="2">
    <source>
        <dbReference type="Proteomes" id="UP000028194"/>
    </source>
</evidence>
<reference evidence="1 2" key="1">
    <citation type="journal article" date="2014" name="PLoS ONE">
        <title>Genome Sequence of Candidatus Nitrososphaera evergladensis from Group I.1b Enriched from Everglades Soil Reveals Novel Genomic Features of the Ammonia-Oxidizing Archaea.</title>
        <authorList>
            <person name="Zhalnina K.V."/>
            <person name="Dias R."/>
            <person name="Leonard M.T."/>
            <person name="Dorr de Quadros P."/>
            <person name="Camargo F.A."/>
            <person name="Drew J.C."/>
            <person name="Farmerie W.G."/>
            <person name="Daroub S.H."/>
            <person name="Triplett E.W."/>
        </authorList>
    </citation>
    <scope>NUCLEOTIDE SEQUENCE [LARGE SCALE GENOMIC DNA]</scope>
    <source>
        <strain evidence="1 2">SR1</strain>
    </source>
</reference>
<name>A0A075MLN8_9ARCH</name>
<sequence>MLGTPNAGSPLADSANICMPATLDIRSGANATKAQMNPNVKYYIIAGDWLHDFGGSPLIPGPDDGLVAVSSVESEKYFQSLGRTSHSHAELLGEQEYNMTRNVLVER</sequence>
<keyword evidence="2" id="KW-1185">Reference proteome</keyword>